<comment type="caution">
    <text evidence="13">The sequence shown here is derived from an EMBL/GenBank/DDBJ whole genome shotgun (WGS) entry which is preliminary data.</text>
</comment>
<keyword evidence="7" id="KW-0010">Activator</keyword>
<dbReference type="InterPro" id="IPR058031">
    <property type="entry name" value="AAA_lid_NorR"/>
</dbReference>
<gene>
    <name evidence="13" type="ORF">ROR02_16230</name>
</gene>
<dbReference type="Pfam" id="PF00158">
    <property type="entry name" value="Sigma54_activat"/>
    <property type="match status" value="1"/>
</dbReference>
<evidence type="ECO:0000259" key="11">
    <source>
        <dbReference type="PROSITE" id="PS50045"/>
    </source>
</evidence>
<keyword evidence="5" id="KW-0805">Transcription regulation</keyword>
<keyword evidence="4" id="KW-0902">Two-component regulatory system</keyword>
<dbReference type="PANTHER" id="PTHR32071">
    <property type="entry name" value="TRANSCRIPTIONAL REGULATORY PROTEIN"/>
    <property type="match status" value="1"/>
</dbReference>
<feature type="domain" description="Sigma-54 factor interaction" evidence="11">
    <location>
        <begin position="153"/>
        <end position="383"/>
    </location>
</feature>
<evidence type="ECO:0000259" key="12">
    <source>
        <dbReference type="PROSITE" id="PS50110"/>
    </source>
</evidence>
<dbReference type="PROSITE" id="PS00688">
    <property type="entry name" value="SIGMA54_INTERACT_3"/>
    <property type="match status" value="1"/>
</dbReference>
<dbReference type="Gene3D" id="1.10.8.60">
    <property type="match status" value="1"/>
</dbReference>
<feature type="domain" description="Response regulatory" evidence="12">
    <location>
        <begin position="4"/>
        <end position="119"/>
    </location>
</feature>
<evidence type="ECO:0000313" key="14">
    <source>
        <dbReference type="Proteomes" id="UP000321567"/>
    </source>
</evidence>
<evidence type="ECO:0000256" key="10">
    <source>
        <dbReference type="SAM" id="MobiDB-lite"/>
    </source>
</evidence>
<dbReference type="InterPro" id="IPR011006">
    <property type="entry name" value="CheY-like_superfamily"/>
</dbReference>
<dbReference type="InterPro" id="IPR027417">
    <property type="entry name" value="P-loop_NTPase"/>
</dbReference>
<evidence type="ECO:0000256" key="1">
    <source>
        <dbReference type="ARBA" id="ARBA00022553"/>
    </source>
</evidence>
<dbReference type="PROSITE" id="PS50045">
    <property type="entry name" value="SIGMA54_INTERACT_4"/>
    <property type="match status" value="1"/>
</dbReference>
<keyword evidence="1 9" id="KW-0597">Phosphoprotein</keyword>
<dbReference type="InterPro" id="IPR009057">
    <property type="entry name" value="Homeodomain-like_sf"/>
</dbReference>
<dbReference type="PROSITE" id="PS50110">
    <property type="entry name" value="RESPONSE_REGULATORY"/>
    <property type="match status" value="1"/>
</dbReference>
<reference evidence="13 14" key="1">
    <citation type="submission" date="2019-07" db="EMBL/GenBank/DDBJ databases">
        <title>Whole genome shotgun sequence of Rhodospirillum oryzae NBRC 107573.</title>
        <authorList>
            <person name="Hosoyama A."/>
            <person name="Uohara A."/>
            <person name="Ohji S."/>
            <person name="Ichikawa N."/>
        </authorList>
    </citation>
    <scope>NUCLEOTIDE SEQUENCE [LARGE SCALE GENOMIC DNA]</scope>
    <source>
        <strain evidence="13 14">NBRC 107573</strain>
    </source>
</reference>
<keyword evidence="6" id="KW-0238">DNA-binding</keyword>
<dbReference type="SUPFAM" id="SSF46689">
    <property type="entry name" value="Homeodomain-like"/>
    <property type="match status" value="1"/>
</dbReference>
<keyword evidence="8" id="KW-0804">Transcription</keyword>
<dbReference type="GO" id="GO:0000160">
    <property type="term" value="P:phosphorelay signal transduction system"/>
    <property type="evidence" value="ECO:0007669"/>
    <property type="project" value="UniProtKB-KW"/>
</dbReference>
<evidence type="ECO:0000256" key="8">
    <source>
        <dbReference type="ARBA" id="ARBA00023163"/>
    </source>
</evidence>
<dbReference type="Gene3D" id="3.40.50.300">
    <property type="entry name" value="P-loop containing nucleotide triphosphate hydrolases"/>
    <property type="match status" value="1"/>
</dbReference>
<dbReference type="Proteomes" id="UP000321567">
    <property type="component" value="Unassembled WGS sequence"/>
</dbReference>
<dbReference type="FunFam" id="1.10.8.60:FF:000120">
    <property type="entry name" value="Sigma-54-dependent Fis family transcriptional regulator"/>
    <property type="match status" value="1"/>
</dbReference>
<dbReference type="InterPro" id="IPR003593">
    <property type="entry name" value="AAA+_ATPase"/>
</dbReference>
<dbReference type="InterPro" id="IPR001789">
    <property type="entry name" value="Sig_transdc_resp-reg_receiver"/>
</dbReference>
<dbReference type="SUPFAM" id="SSF52172">
    <property type="entry name" value="CheY-like"/>
    <property type="match status" value="1"/>
</dbReference>
<dbReference type="Pfam" id="PF02954">
    <property type="entry name" value="HTH_8"/>
    <property type="match status" value="1"/>
</dbReference>
<evidence type="ECO:0000256" key="4">
    <source>
        <dbReference type="ARBA" id="ARBA00023012"/>
    </source>
</evidence>
<dbReference type="InterPro" id="IPR002078">
    <property type="entry name" value="Sigma_54_int"/>
</dbReference>
<dbReference type="PROSITE" id="PS00676">
    <property type="entry name" value="SIGMA54_INTERACT_2"/>
    <property type="match status" value="1"/>
</dbReference>
<evidence type="ECO:0000256" key="7">
    <source>
        <dbReference type="ARBA" id="ARBA00023159"/>
    </source>
</evidence>
<dbReference type="AlphaFoldDB" id="A0A512H7R6"/>
<keyword evidence="3" id="KW-0067">ATP-binding</keyword>
<dbReference type="GO" id="GO:0043565">
    <property type="term" value="F:sequence-specific DNA binding"/>
    <property type="evidence" value="ECO:0007669"/>
    <property type="project" value="InterPro"/>
</dbReference>
<dbReference type="InterPro" id="IPR002197">
    <property type="entry name" value="HTH_Fis"/>
</dbReference>
<feature type="modified residue" description="4-aspartylphosphate" evidence="9">
    <location>
        <position position="55"/>
    </location>
</feature>
<dbReference type="CDD" id="cd00009">
    <property type="entry name" value="AAA"/>
    <property type="match status" value="1"/>
</dbReference>
<dbReference type="GO" id="GO:0005524">
    <property type="term" value="F:ATP binding"/>
    <property type="evidence" value="ECO:0007669"/>
    <property type="project" value="UniProtKB-KW"/>
</dbReference>
<dbReference type="RefSeq" id="WP_147163526.1">
    <property type="nucleotide sequence ID" value="NZ_BJZO01000038.1"/>
</dbReference>
<dbReference type="InterPro" id="IPR025944">
    <property type="entry name" value="Sigma_54_int_dom_CS"/>
</dbReference>
<protein>
    <submittedName>
        <fullName evidence="13">Sigma-54-dependent Fis family transcriptional regulator</fullName>
    </submittedName>
</protein>
<dbReference type="Pfam" id="PF25601">
    <property type="entry name" value="AAA_lid_14"/>
    <property type="match status" value="1"/>
</dbReference>
<dbReference type="PANTHER" id="PTHR32071:SF117">
    <property type="entry name" value="PTS-DEPENDENT DIHYDROXYACETONE KINASE OPERON REGULATORY PROTEIN-RELATED"/>
    <property type="match status" value="1"/>
</dbReference>
<dbReference type="SMART" id="SM00382">
    <property type="entry name" value="AAA"/>
    <property type="match status" value="1"/>
</dbReference>
<keyword evidence="14" id="KW-1185">Reference proteome</keyword>
<dbReference type="SMART" id="SM00448">
    <property type="entry name" value="REC"/>
    <property type="match status" value="1"/>
</dbReference>
<proteinExistence type="predicted"/>
<evidence type="ECO:0000256" key="6">
    <source>
        <dbReference type="ARBA" id="ARBA00023125"/>
    </source>
</evidence>
<sequence length="477" mass="51523">MVRTILMVEDSPSNAELYAAYLRAAGRLVRVATTGEQALGWLTQPGDRFDLMVLDLGLPDMDGLDILRRLGPEATPPTIVLTGTGSVRRAVEAMREGALDFLVKPCAPDKLRAAVDEALERRRLGDSAPTPPRGGAAPESQAPSRSRRGPSGFLGNSPAMSNVFSLIEAAAGSSGASVFITGETGTGKELCANAIHNLSERRNGPFIALNCGAIPRELMESEVFGHRKGAFTGAIADREGAASRADGGTLFLDEICEMDLELQVKLLRFIQTGTYRRVGDSADREADIRFVCATNRDPLAEVKAGRFREDLYYRLYVVPIHLPPLRDRGDDIPLLARRFLVDFSKLEGKAFQDFTAEALNRIVTYAWPGNVRQLENVIRNIVVLNEGALVAPGMLPPPLDRPVPPAGLAEAASPTLSDPAALDFLLARPLAELEAMAIEAALRLTDNNVTRAARILDVSPSTIYRKHAGYTSGTRKS</sequence>
<evidence type="ECO:0000256" key="2">
    <source>
        <dbReference type="ARBA" id="ARBA00022741"/>
    </source>
</evidence>
<evidence type="ECO:0000256" key="3">
    <source>
        <dbReference type="ARBA" id="ARBA00022840"/>
    </source>
</evidence>
<name>A0A512H7R6_9PROT</name>
<dbReference type="Pfam" id="PF00072">
    <property type="entry name" value="Response_reg"/>
    <property type="match status" value="1"/>
</dbReference>
<dbReference type="SUPFAM" id="SSF52540">
    <property type="entry name" value="P-loop containing nucleoside triphosphate hydrolases"/>
    <property type="match status" value="1"/>
</dbReference>
<dbReference type="Gene3D" id="3.40.50.2300">
    <property type="match status" value="1"/>
</dbReference>
<evidence type="ECO:0000313" key="13">
    <source>
        <dbReference type="EMBL" id="GEO81492.1"/>
    </source>
</evidence>
<keyword evidence="2" id="KW-0547">Nucleotide-binding</keyword>
<accession>A0A512H7R6</accession>
<dbReference type="EMBL" id="BJZO01000038">
    <property type="protein sequence ID" value="GEO81492.1"/>
    <property type="molecule type" value="Genomic_DNA"/>
</dbReference>
<organism evidence="13 14">
    <name type="scientific">Pararhodospirillum oryzae</name>
    <dbReference type="NCBI Taxonomy" id="478448"/>
    <lineage>
        <taxon>Bacteria</taxon>
        <taxon>Pseudomonadati</taxon>
        <taxon>Pseudomonadota</taxon>
        <taxon>Alphaproteobacteria</taxon>
        <taxon>Rhodospirillales</taxon>
        <taxon>Rhodospirillaceae</taxon>
        <taxon>Pararhodospirillum</taxon>
    </lineage>
</organism>
<feature type="region of interest" description="Disordered" evidence="10">
    <location>
        <begin position="120"/>
        <end position="154"/>
    </location>
</feature>
<dbReference type="OrthoDB" id="7324976at2"/>
<dbReference type="GO" id="GO:0006355">
    <property type="term" value="P:regulation of DNA-templated transcription"/>
    <property type="evidence" value="ECO:0007669"/>
    <property type="project" value="InterPro"/>
</dbReference>
<dbReference type="FunFam" id="3.40.50.300:FF:000006">
    <property type="entry name" value="DNA-binding transcriptional regulator NtrC"/>
    <property type="match status" value="1"/>
</dbReference>
<evidence type="ECO:0000256" key="9">
    <source>
        <dbReference type="PROSITE-ProRule" id="PRU00169"/>
    </source>
</evidence>
<dbReference type="InterPro" id="IPR025943">
    <property type="entry name" value="Sigma_54_int_dom_ATP-bd_2"/>
</dbReference>
<dbReference type="Gene3D" id="1.10.10.60">
    <property type="entry name" value="Homeodomain-like"/>
    <property type="match status" value="1"/>
</dbReference>
<evidence type="ECO:0000256" key="5">
    <source>
        <dbReference type="ARBA" id="ARBA00023015"/>
    </source>
</evidence>